<reference evidence="3" key="1">
    <citation type="journal article" date="2020" name="Stud. Mycol.">
        <title>101 Dothideomycetes genomes: A test case for predicting lifestyles and emergence of pathogens.</title>
        <authorList>
            <person name="Haridas S."/>
            <person name="Albert R."/>
            <person name="Binder M."/>
            <person name="Bloem J."/>
            <person name="LaButti K."/>
            <person name="Salamov A."/>
            <person name="Andreopoulos B."/>
            <person name="Baker S."/>
            <person name="Barry K."/>
            <person name="Bills G."/>
            <person name="Bluhm B."/>
            <person name="Cannon C."/>
            <person name="Castanera R."/>
            <person name="Culley D."/>
            <person name="Daum C."/>
            <person name="Ezra D."/>
            <person name="Gonzalez J."/>
            <person name="Henrissat B."/>
            <person name="Kuo A."/>
            <person name="Liang C."/>
            <person name="Lipzen A."/>
            <person name="Lutzoni F."/>
            <person name="Magnuson J."/>
            <person name="Mondo S."/>
            <person name="Nolan M."/>
            <person name="Ohm R."/>
            <person name="Pangilinan J."/>
            <person name="Park H.-J."/>
            <person name="Ramirez L."/>
            <person name="Alfaro M."/>
            <person name="Sun H."/>
            <person name="Tritt A."/>
            <person name="Yoshinaga Y."/>
            <person name="Zwiers L.-H."/>
            <person name="Turgeon B."/>
            <person name="Goodwin S."/>
            <person name="Spatafora J."/>
            <person name="Crous P."/>
            <person name="Grigoriev I."/>
        </authorList>
    </citation>
    <scope>NUCLEOTIDE SEQUENCE [LARGE SCALE GENOMIC DNA]</scope>
    <source>
        <strain evidence="3">CBS 304.66</strain>
    </source>
</reference>
<organism evidence="2 3">
    <name type="scientific">Lojkania enalia</name>
    <dbReference type="NCBI Taxonomy" id="147567"/>
    <lineage>
        <taxon>Eukaryota</taxon>
        <taxon>Fungi</taxon>
        <taxon>Dikarya</taxon>
        <taxon>Ascomycota</taxon>
        <taxon>Pezizomycotina</taxon>
        <taxon>Dothideomycetes</taxon>
        <taxon>Pleosporomycetidae</taxon>
        <taxon>Pleosporales</taxon>
        <taxon>Pleosporales incertae sedis</taxon>
        <taxon>Lojkania</taxon>
    </lineage>
</organism>
<dbReference type="Proteomes" id="UP000800093">
    <property type="component" value="Unassembled WGS sequence"/>
</dbReference>
<evidence type="ECO:0000256" key="1">
    <source>
        <dbReference type="SAM" id="MobiDB-lite"/>
    </source>
</evidence>
<sequence length="418" mass="45081">MPKSFQEHFTAGEEYYSEGRGRTADNWHPWPWVLACAALSLPSRTRRVGICAAMDDKNLSRGKQTMAGMHVWSAGLDWEMRVSSWQAPRGDCDGMGTMRFGPVCSHMACVKIYIFHIFTNDHGSYRALLALTAVGAAWWCSSVVSPTSQTAFCVARMQTDTGSSSTGEGRHVQLLCWLSNVQVCRNGNGRELCGRVSRASTLTSVFGPNEQGGGGGGAGGRKGAIREKTGSNQCRAKERGRGREFNISLQLFGSVRASCMRTEREKGIRPEDTVTARGRARNRITNSSHFLFALIDDMRVAAGAGCWVLRFSRGRLHHPAGLVRLCCCWPQVLESVSQGGGIRMCPPNVAAPVRALLPSGSWPPGCFLSSTAVAARVPSNPNPTTDAVSLNPLLLVSGQTSSAPSVAKSTRSRVSSRS</sequence>
<accession>A0A9P4K258</accession>
<evidence type="ECO:0000313" key="2">
    <source>
        <dbReference type="EMBL" id="KAF2259398.1"/>
    </source>
</evidence>
<feature type="region of interest" description="Disordered" evidence="1">
    <location>
        <begin position="399"/>
        <end position="418"/>
    </location>
</feature>
<dbReference type="AlphaFoldDB" id="A0A9P4K258"/>
<protein>
    <submittedName>
        <fullName evidence="2">Uncharacterized protein</fullName>
    </submittedName>
</protein>
<name>A0A9P4K258_9PLEO</name>
<feature type="region of interest" description="Disordered" evidence="1">
    <location>
        <begin position="204"/>
        <end position="237"/>
    </location>
</feature>
<feature type="compositionally biased region" description="Polar residues" evidence="1">
    <location>
        <begin position="399"/>
        <end position="409"/>
    </location>
</feature>
<proteinExistence type="predicted"/>
<feature type="compositionally biased region" description="Gly residues" evidence="1">
    <location>
        <begin position="210"/>
        <end position="222"/>
    </location>
</feature>
<feature type="compositionally biased region" description="Basic and acidic residues" evidence="1">
    <location>
        <begin position="224"/>
        <end position="237"/>
    </location>
</feature>
<keyword evidence="3" id="KW-1185">Reference proteome</keyword>
<evidence type="ECO:0000313" key="3">
    <source>
        <dbReference type="Proteomes" id="UP000800093"/>
    </source>
</evidence>
<comment type="caution">
    <text evidence="2">The sequence shown here is derived from an EMBL/GenBank/DDBJ whole genome shotgun (WGS) entry which is preliminary data.</text>
</comment>
<gene>
    <name evidence="2" type="ORF">CC78DRAFT_585968</name>
</gene>
<dbReference type="EMBL" id="ML986710">
    <property type="protein sequence ID" value="KAF2259398.1"/>
    <property type="molecule type" value="Genomic_DNA"/>
</dbReference>